<evidence type="ECO:0000313" key="2">
    <source>
        <dbReference type="EMBL" id="XCM83349.1"/>
    </source>
</evidence>
<sequence length="222" mass="21614">MARASREGGKRRLGGDVAAGDAQGADEGDSVGVAPGLPCGLVHQVAQGVVDQEEREDLLFHSAGVLGAQDEPGPALMGLDLVQGGLDLSPLGVERGELARRCLGGVEDGGDQPVDGGVAGSAEGVLDDADPDGVGAAVPVPGGDDLRQVGAVGQRRQDRQDGVAPGPSGQVGAGFGGGPPQAEPAKALSASSSIPALKAGNSRWASAVSDTASGAMSAANTA</sequence>
<accession>A0AAU8K5Q8</accession>
<reference evidence="2" key="1">
    <citation type="submission" date="2024-06" db="EMBL/GenBank/DDBJ databases">
        <title>The genome sequences of Kitasatospora sp. strain HUAS MG31.</title>
        <authorList>
            <person name="Mo P."/>
        </authorList>
    </citation>
    <scope>NUCLEOTIDE SEQUENCE</scope>
    <source>
        <strain evidence="2">HUAS MG31</strain>
    </source>
</reference>
<feature type="region of interest" description="Disordered" evidence="1">
    <location>
        <begin position="106"/>
        <end position="222"/>
    </location>
</feature>
<dbReference type="EMBL" id="CP159872">
    <property type="protein sequence ID" value="XCM83349.1"/>
    <property type="molecule type" value="Genomic_DNA"/>
</dbReference>
<dbReference type="RefSeq" id="WP_354644285.1">
    <property type="nucleotide sequence ID" value="NZ_CP159872.1"/>
</dbReference>
<dbReference type="AlphaFoldDB" id="A0AAU8K5Q8"/>
<organism evidence="2">
    <name type="scientific">Kitasatospora camelliae</name>
    <dbReference type="NCBI Taxonomy" id="3156397"/>
    <lineage>
        <taxon>Bacteria</taxon>
        <taxon>Bacillati</taxon>
        <taxon>Actinomycetota</taxon>
        <taxon>Actinomycetes</taxon>
        <taxon>Kitasatosporales</taxon>
        <taxon>Streptomycetaceae</taxon>
        <taxon>Kitasatospora</taxon>
    </lineage>
</organism>
<name>A0AAU8K5Q8_9ACTN</name>
<feature type="compositionally biased region" description="Basic and acidic residues" evidence="1">
    <location>
        <begin position="1"/>
        <end position="14"/>
    </location>
</feature>
<feature type="region of interest" description="Disordered" evidence="1">
    <location>
        <begin position="1"/>
        <end position="31"/>
    </location>
</feature>
<gene>
    <name evidence="2" type="ORF">ABWK59_32695</name>
</gene>
<protein>
    <submittedName>
        <fullName evidence="2">Uncharacterized protein</fullName>
    </submittedName>
</protein>
<feature type="compositionally biased region" description="Low complexity" evidence="1">
    <location>
        <begin position="132"/>
        <end position="143"/>
    </location>
</feature>
<evidence type="ECO:0000256" key="1">
    <source>
        <dbReference type="SAM" id="MobiDB-lite"/>
    </source>
</evidence>
<feature type="compositionally biased region" description="Polar residues" evidence="1">
    <location>
        <begin position="208"/>
        <end position="222"/>
    </location>
</feature>
<feature type="compositionally biased region" description="Gly residues" evidence="1">
    <location>
        <begin position="169"/>
        <end position="179"/>
    </location>
</feature>
<dbReference type="KEGG" id="kcm:ABWK59_32695"/>
<proteinExistence type="predicted"/>